<keyword evidence="3" id="KW-1185">Reference proteome</keyword>
<evidence type="ECO:0000313" key="3">
    <source>
        <dbReference type="Proteomes" id="UP000572680"/>
    </source>
</evidence>
<proteinExistence type="predicted"/>
<dbReference type="AlphaFoldDB" id="A0A7W3LQE0"/>
<dbReference type="Gene3D" id="3.30.750.24">
    <property type="entry name" value="STAS domain"/>
    <property type="match status" value="1"/>
</dbReference>
<dbReference type="RefSeq" id="WP_220509577.1">
    <property type="nucleotide sequence ID" value="NZ_BAAALP010000032.1"/>
</dbReference>
<dbReference type="Pfam" id="PF13466">
    <property type="entry name" value="STAS_2"/>
    <property type="match status" value="1"/>
</dbReference>
<dbReference type="Proteomes" id="UP000572680">
    <property type="component" value="Unassembled WGS sequence"/>
</dbReference>
<evidence type="ECO:0000313" key="2">
    <source>
        <dbReference type="EMBL" id="MBA8952358.1"/>
    </source>
</evidence>
<dbReference type="EMBL" id="JACJIA010000005">
    <property type="protein sequence ID" value="MBA8952358.1"/>
    <property type="molecule type" value="Genomic_DNA"/>
</dbReference>
<feature type="domain" description="MlaB-like STAS" evidence="1">
    <location>
        <begin position="19"/>
        <end position="95"/>
    </location>
</feature>
<name>A0A7W3LQE0_ACTNM</name>
<sequence length="107" mass="11183">MSGLRVQPLTELVGVRAVGEVNVLTRDIWESTLSELPPIGTSTDAAVVHLELSQLVSVDAGGAAAVAAVAHRLAPTGRVVLHSPPPALRRILQVMWPDTPGIEVLAP</sequence>
<protein>
    <submittedName>
        <fullName evidence="2">ABC-type transporter Mla MlaB component</fullName>
    </submittedName>
</protein>
<dbReference type="SUPFAM" id="SSF52091">
    <property type="entry name" value="SpoIIaa-like"/>
    <property type="match status" value="1"/>
</dbReference>
<organism evidence="2 3">
    <name type="scientific">Actinomadura namibiensis</name>
    <dbReference type="NCBI Taxonomy" id="182080"/>
    <lineage>
        <taxon>Bacteria</taxon>
        <taxon>Bacillati</taxon>
        <taxon>Actinomycetota</taxon>
        <taxon>Actinomycetes</taxon>
        <taxon>Streptosporangiales</taxon>
        <taxon>Thermomonosporaceae</taxon>
        <taxon>Actinomadura</taxon>
    </lineage>
</organism>
<dbReference type="InterPro" id="IPR036513">
    <property type="entry name" value="STAS_dom_sf"/>
</dbReference>
<accession>A0A7W3LQE0</accession>
<comment type="caution">
    <text evidence="2">The sequence shown here is derived from an EMBL/GenBank/DDBJ whole genome shotgun (WGS) entry which is preliminary data.</text>
</comment>
<reference evidence="2 3" key="1">
    <citation type="submission" date="2020-08" db="EMBL/GenBank/DDBJ databases">
        <title>Genomic Encyclopedia of Type Strains, Phase IV (KMG-IV): sequencing the most valuable type-strain genomes for metagenomic binning, comparative biology and taxonomic classification.</title>
        <authorList>
            <person name="Goeker M."/>
        </authorList>
    </citation>
    <scope>NUCLEOTIDE SEQUENCE [LARGE SCALE GENOMIC DNA]</scope>
    <source>
        <strain evidence="2 3">DSM 44197</strain>
    </source>
</reference>
<gene>
    <name evidence="2" type="ORF">HNR61_004004</name>
</gene>
<dbReference type="InterPro" id="IPR058548">
    <property type="entry name" value="MlaB-like_STAS"/>
</dbReference>
<evidence type="ECO:0000259" key="1">
    <source>
        <dbReference type="Pfam" id="PF13466"/>
    </source>
</evidence>